<accession>A0A1L7CJ19</accession>
<evidence type="ECO:0000313" key="6">
    <source>
        <dbReference type="Proteomes" id="UP000315353"/>
    </source>
</evidence>
<dbReference type="PANTHER" id="PTHR30204:SF93">
    <property type="entry name" value="HTH MERR-TYPE DOMAIN-CONTAINING PROTEIN"/>
    <property type="match status" value="1"/>
</dbReference>
<dbReference type="InterPro" id="IPR047057">
    <property type="entry name" value="MerR_fam"/>
</dbReference>
<evidence type="ECO:0000313" key="5">
    <source>
        <dbReference type="Proteomes" id="UP000185479"/>
    </source>
</evidence>
<organism evidence="3 5">
    <name type="scientific">Corynebacterium flavescens</name>
    <dbReference type="NCBI Taxonomy" id="28028"/>
    <lineage>
        <taxon>Bacteria</taxon>
        <taxon>Bacillati</taxon>
        <taxon>Actinomycetota</taxon>
        <taxon>Actinomycetes</taxon>
        <taxon>Mycobacteriales</taxon>
        <taxon>Corynebacteriaceae</taxon>
        <taxon>Corynebacterium</taxon>
    </lineage>
</organism>
<protein>
    <submittedName>
        <fullName evidence="4">MerR family transcriptional regulator</fullName>
    </submittedName>
</protein>
<feature type="domain" description="HTH merR-type" evidence="2">
    <location>
        <begin position="1"/>
        <end position="69"/>
    </location>
</feature>
<dbReference type="AlphaFoldDB" id="A0A1L7CJ19"/>
<reference evidence="4 6" key="2">
    <citation type="submission" date="2019-06" db="EMBL/GenBank/DDBJ databases">
        <title>Whole genome shotgun sequence of Corynebacterium flavescens NBRC 14136.</title>
        <authorList>
            <person name="Hosoyama A."/>
            <person name="Uohara A."/>
            <person name="Ohji S."/>
            <person name="Ichikawa N."/>
        </authorList>
    </citation>
    <scope>NUCLEOTIDE SEQUENCE [LARGE SCALE GENOMIC DNA]</scope>
    <source>
        <strain evidence="4 6">NBRC 14136</strain>
    </source>
</reference>
<dbReference type="InterPro" id="IPR011989">
    <property type="entry name" value="ARM-like"/>
</dbReference>
<dbReference type="SMART" id="SM00422">
    <property type="entry name" value="HTH_MERR"/>
    <property type="match status" value="1"/>
</dbReference>
<dbReference type="OrthoDB" id="9808480at2"/>
<evidence type="ECO:0000313" key="4">
    <source>
        <dbReference type="EMBL" id="GEB98774.1"/>
    </source>
</evidence>
<dbReference type="Proteomes" id="UP000315353">
    <property type="component" value="Unassembled WGS sequence"/>
</dbReference>
<dbReference type="EMBL" id="CP009246">
    <property type="protein sequence ID" value="APT85809.1"/>
    <property type="molecule type" value="Genomic_DNA"/>
</dbReference>
<dbReference type="InterPro" id="IPR009061">
    <property type="entry name" value="DNA-bd_dom_put_sf"/>
</dbReference>
<evidence type="ECO:0000256" key="1">
    <source>
        <dbReference type="ARBA" id="ARBA00023125"/>
    </source>
</evidence>
<dbReference type="GO" id="GO:0003700">
    <property type="term" value="F:DNA-binding transcription factor activity"/>
    <property type="evidence" value="ECO:0007669"/>
    <property type="project" value="InterPro"/>
</dbReference>
<dbReference type="EMBL" id="BJNB01000051">
    <property type="protein sequence ID" value="GEB98774.1"/>
    <property type="molecule type" value="Genomic_DNA"/>
</dbReference>
<dbReference type="InterPro" id="IPR000551">
    <property type="entry name" value="MerR-type_HTH_dom"/>
</dbReference>
<dbReference type="Gene3D" id="1.10.1660.10">
    <property type="match status" value="1"/>
</dbReference>
<dbReference type="KEGG" id="cfc:CFLV_00325"/>
<dbReference type="PROSITE" id="PS50937">
    <property type="entry name" value="HTH_MERR_2"/>
    <property type="match status" value="1"/>
</dbReference>
<reference evidence="3 5" key="1">
    <citation type="submission" date="2014-08" db="EMBL/GenBank/DDBJ databases">
        <title>Complete genome sequence of Corynebacterium flavescens OJ8(T)(=DSM 20296(T)), isolated from cheese.</title>
        <authorList>
            <person name="Ruckert C."/>
            <person name="Albersmeier A."/>
            <person name="Winkler A."/>
            <person name="Kalinowski J."/>
        </authorList>
    </citation>
    <scope>NUCLEOTIDE SEQUENCE [LARGE SCALE GENOMIC DNA]</scope>
    <source>
        <strain evidence="3 5">OJ8</strain>
    </source>
</reference>
<dbReference type="CDD" id="cd01106">
    <property type="entry name" value="HTH_TipAL-Mta"/>
    <property type="match status" value="1"/>
</dbReference>
<dbReference type="RefSeq" id="WP_075728816.1">
    <property type="nucleotide sequence ID" value="NZ_BJNB01000051.1"/>
</dbReference>
<dbReference type="GeneID" id="82879180"/>
<dbReference type="Gene3D" id="1.25.10.10">
    <property type="entry name" value="Leucine-rich Repeat Variant"/>
    <property type="match status" value="1"/>
</dbReference>
<dbReference type="InterPro" id="IPR016024">
    <property type="entry name" value="ARM-type_fold"/>
</dbReference>
<keyword evidence="1" id="KW-0238">DNA-binding</keyword>
<dbReference type="SUPFAM" id="SSF46955">
    <property type="entry name" value="Putative DNA-binding domain"/>
    <property type="match status" value="1"/>
</dbReference>
<dbReference type="GO" id="GO:0003677">
    <property type="term" value="F:DNA binding"/>
    <property type="evidence" value="ECO:0007669"/>
    <property type="project" value="UniProtKB-KW"/>
</dbReference>
<dbReference type="Proteomes" id="UP000185479">
    <property type="component" value="Chromosome"/>
</dbReference>
<name>A0A1L7CJ19_CORFL</name>
<dbReference type="SUPFAM" id="SSF48371">
    <property type="entry name" value="ARM repeat"/>
    <property type="match status" value="1"/>
</dbReference>
<dbReference type="STRING" id="28028.CFLV_00325"/>
<dbReference type="Pfam" id="PF13411">
    <property type="entry name" value="MerR_1"/>
    <property type="match status" value="1"/>
</dbReference>
<keyword evidence="5" id="KW-1185">Reference proteome</keyword>
<evidence type="ECO:0000259" key="2">
    <source>
        <dbReference type="PROSITE" id="PS50937"/>
    </source>
</evidence>
<dbReference type="PROSITE" id="PS00552">
    <property type="entry name" value="HTH_MERR_1"/>
    <property type="match status" value="1"/>
</dbReference>
<dbReference type="PANTHER" id="PTHR30204">
    <property type="entry name" value="REDOX-CYCLING DRUG-SENSING TRANSCRIPTIONAL ACTIVATOR SOXR"/>
    <property type="match status" value="1"/>
</dbReference>
<proteinExistence type="predicted"/>
<evidence type="ECO:0000313" key="3">
    <source>
        <dbReference type="EMBL" id="APT85809.1"/>
    </source>
</evidence>
<sequence>MKIGEVSQLTNLSVRMLRYYDTIGLVPPSQRDSNGYRNYSEADLTRLSQVELLRSVGLSIDQVSRVLDGGGNLARLLEEVQVETTERIAADKRLIDILRQVSTRDTVDAASLAHTFTMIEALADERSLHRVAAAFSAPSQAAACLFLKEDDSNTAGVLLWSIDDSEDSLQVVAEALTSSNEAIRERAAIALAKFYSPRADQWLSFASADTSSRVRQLAVFELGRRGAITAIPALIEHIGLGCHDVEAAEILGSFSEDAGQLALMLIIDRIHSEKTTPEQRLRYTQALAELAGAGPILQHLVQDADPTVSATAQSILRTQGTQLY</sequence>
<gene>
    <name evidence="4" type="ORF">CFL01nite_22690</name>
    <name evidence="3" type="ORF">CFLV_00325</name>
</gene>